<protein>
    <submittedName>
        <fullName evidence="2">Uncharacterized protein</fullName>
    </submittedName>
</protein>
<organism evidence="2 3">
    <name type="scientific">Crassaminicella thermophila</name>
    <dbReference type="NCBI Taxonomy" id="2599308"/>
    <lineage>
        <taxon>Bacteria</taxon>
        <taxon>Bacillati</taxon>
        <taxon>Bacillota</taxon>
        <taxon>Clostridia</taxon>
        <taxon>Eubacteriales</taxon>
        <taxon>Clostridiaceae</taxon>
        <taxon>Crassaminicella</taxon>
    </lineage>
</organism>
<keyword evidence="1" id="KW-0812">Transmembrane</keyword>
<keyword evidence="1" id="KW-0472">Membrane</keyword>
<keyword evidence="3" id="KW-1185">Reference proteome</keyword>
<proteinExistence type="predicted"/>
<feature type="transmembrane region" description="Helical" evidence="1">
    <location>
        <begin position="6"/>
        <end position="25"/>
    </location>
</feature>
<dbReference type="RefSeq" id="WP_148810606.1">
    <property type="nucleotide sequence ID" value="NZ_CP042243.1"/>
</dbReference>
<gene>
    <name evidence="2" type="ORF">FQB35_14830</name>
</gene>
<accession>A0A5C0SJ10</accession>
<keyword evidence="1" id="KW-1133">Transmembrane helix</keyword>
<evidence type="ECO:0000256" key="1">
    <source>
        <dbReference type="SAM" id="Phobius"/>
    </source>
</evidence>
<feature type="transmembrane region" description="Helical" evidence="1">
    <location>
        <begin position="126"/>
        <end position="146"/>
    </location>
</feature>
<feature type="transmembrane region" description="Helical" evidence="1">
    <location>
        <begin position="37"/>
        <end position="55"/>
    </location>
</feature>
<dbReference type="EMBL" id="CP042243">
    <property type="protein sequence ID" value="QEK13434.1"/>
    <property type="molecule type" value="Genomic_DNA"/>
</dbReference>
<dbReference type="AlphaFoldDB" id="A0A5C0SJ10"/>
<feature type="transmembrane region" description="Helical" evidence="1">
    <location>
        <begin position="67"/>
        <end position="87"/>
    </location>
</feature>
<evidence type="ECO:0000313" key="3">
    <source>
        <dbReference type="Proteomes" id="UP000324646"/>
    </source>
</evidence>
<reference evidence="2 3" key="1">
    <citation type="submission" date="2019-07" db="EMBL/GenBank/DDBJ databases">
        <title>Complete genome of Crassaminicella thermophila SY095.</title>
        <authorList>
            <person name="Li X."/>
        </authorList>
    </citation>
    <scope>NUCLEOTIDE SEQUENCE [LARGE SCALE GENOMIC DNA]</scope>
    <source>
        <strain evidence="2 3">SY095</strain>
    </source>
</reference>
<dbReference type="Proteomes" id="UP000324646">
    <property type="component" value="Chromosome"/>
</dbReference>
<evidence type="ECO:0000313" key="2">
    <source>
        <dbReference type="EMBL" id="QEK13434.1"/>
    </source>
</evidence>
<name>A0A5C0SJ10_CRATE</name>
<sequence>MGVEGLKYLIFPALFFNYIFIKRIDDKKLFLYKNIQKDVMVLGFIYLLSICMISLSNNNSYINVKHIILSLMIVLILPIPILKLLEFKTINIRTIKSKLIKMFDILYCALISFITLFYFFNKNHYLNKYSFYGLFYLTFIYFLINFNKNDDSKNIKN</sequence>
<feature type="transmembrane region" description="Helical" evidence="1">
    <location>
        <begin position="99"/>
        <end position="120"/>
    </location>
</feature>
<dbReference type="KEGG" id="crs:FQB35_14830"/>